<dbReference type="InterPro" id="IPR018198">
    <property type="entry name" value="ATP_PRibTrfase_CS"/>
</dbReference>
<feature type="domain" description="ATP phosphoribosyltransferase catalytic" evidence="16">
    <location>
        <begin position="49"/>
        <end position="201"/>
    </location>
</feature>
<keyword evidence="11 15" id="KW-0547">Nucleotide-binding</keyword>
<keyword evidence="13 15" id="KW-0368">Histidine biosynthesis</keyword>
<comment type="cofactor">
    <cofactor evidence="15">
        <name>Mg(2+)</name>
        <dbReference type="ChEBI" id="CHEBI:18420"/>
    </cofactor>
</comment>
<comment type="caution">
    <text evidence="18">The sequence shown here is derived from an EMBL/GenBank/DDBJ whole genome shotgun (WGS) entry which is preliminary data.</text>
</comment>
<evidence type="ECO:0000256" key="6">
    <source>
        <dbReference type="ARBA" id="ARBA00020998"/>
    </source>
</evidence>
<dbReference type="GO" id="GO:0005524">
    <property type="term" value="F:ATP binding"/>
    <property type="evidence" value="ECO:0007669"/>
    <property type="project" value="UniProtKB-KW"/>
</dbReference>
<dbReference type="GO" id="GO:0003879">
    <property type="term" value="F:ATP phosphoribosyltransferase activity"/>
    <property type="evidence" value="ECO:0007669"/>
    <property type="project" value="UniProtKB-UniRule"/>
</dbReference>
<accession>A0A2W2DPZ3</accession>
<evidence type="ECO:0000256" key="2">
    <source>
        <dbReference type="ARBA" id="ARBA00004496"/>
    </source>
</evidence>
<comment type="subcellular location">
    <subcellularLocation>
        <location evidence="2 15">Cytoplasm</location>
    </subcellularLocation>
</comment>
<dbReference type="PANTHER" id="PTHR21403:SF8">
    <property type="entry name" value="ATP PHOSPHORIBOSYLTRANSFERASE"/>
    <property type="match status" value="1"/>
</dbReference>
<dbReference type="InterPro" id="IPR013115">
    <property type="entry name" value="HisG_C"/>
</dbReference>
<dbReference type="InterPro" id="IPR001348">
    <property type="entry name" value="ATP_PRibTrfase_HisG"/>
</dbReference>
<comment type="activity regulation">
    <text evidence="15">Feedback inhibited by histidine.</text>
</comment>
<dbReference type="SUPFAM" id="SSF53850">
    <property type="entry name" value="Periplasmic binding protein-like II"/>
    <property type="match status" value="1"/>
</dbReference>
<evidence type="ECO:0000256" key="15">
    <source>
        <dbReference type="HAMAP-Rule" id="MF_00079"/>
    </source>
</evidence>
<keyword evidence="10 15" id="KW-0808">Transferase</keyword>
<name>A0A2W2DPZ3_9ACTN</name>
<keyword evidence="19" id="KW-1185">Reference proteome</keyword>
<evidence type="ECO:0000259" key="16">
    <source>
        <dbReference type="Pfam" id="PF01634"/>
    </source>
</evidence>
<reference evidence="18 19" key="1">
    <citation type="submission" date="2018-01" db="EMBL/GenBank/DDBJ databases">
        <title>Draft genome sequence of Salinispora sp. 13K206.</title>
        <authorList>
            <person name="Sahin N."/>
            <person name="Saygin H."/>
            <person name="Ay H."/>
        </authorList>
    </citation>
    <scope>NUCLEOTIDE SEQUENCE [LARGE SCALE GENOMIC DNA]</scope>
    <source>
        <strain evidence="18 19">13K206</strain>
    </source>
</reference>
<dbReference type="HAMAP" id="MF_00079">
    <property type="entry name" value="HisG_Long"/>
    <property type="match status" value="1"/>
</dbReference>
<keyword evidence="8 15" id="KW-0028">Amino-acid biosynthesis</keyword>
<dbReference type="PROSITE" id="PS01316">
    <property type="entry name" value="ATP_P_PHORIBOSYLTR"/>
    <property type="match status" value="1"/>
</dbReference>
<keyword evidence="15" id="KW-0460">Magnesium</keyword>
<dbReference type="InterPro" id="IPR015867">
    <property type="entry name" value="N-reg_PII/ATP_PRibTrfase_C"/>
</dbReference>
<dbReference type="RefSeq" id="WP_111134262.1">
    <property type="nucleotide sequence ID" value="NZ_POUB01000062.1"/>
</dbReference>
<evidence type="ECO:0000256" key="9">
    <source>
        <dbReference type="ARBA" id="ARBA00022676"/>
    </source>
</evidence>
<sequence>MLRVAIPNKGTLAEPAAQMLREAGYRQRTDPKDLVCRDEPNDVEFFYLRPKDIATYVGSGDLDLGITGRDLLIDSGAPAEEVVDLAFGRATFRFAARPDDIDSVQKLGGHRIATAYPGLVERYLAGLDVKADVIRLDGAVENAVRLGVADVVADVVETGATLRQAGLVVFGEPLLRSSAVLVRRSDAPTHPQAEQLLRRLHGVLVARRYVMLAYDVPAGLLDRASSLTPGIESPTVSPLHREGWVAVQAMVLRDDVHRIMDELYDLGARAILVTNIHACRL</sequence>
<evidence type="ECO:0000313" key="19">
    <source>
        <dbReference type="Proteomes" id="UP000248749"/>
    </source>
</evidence>
<dbReference type="OrthoDB" id="9801867at2"/>
<comment type="similarity">
    <text evidence="4 15">Belongs to the ATP phosphoribosyltransferase family. Long subfamily.</text>
</comment>
<dbReference type="GO" id="GO:0005737">
    <property type="term" value="C:cytoplasm"/>
    <property type="evidence" value="ECO:0007669"/>
    <property type="project" value="UniProtKB-SubCell"/>
</dbReference>
<dbReference type="EC" id="2.4.2.17" evidence="5 15"/>
<dbReference type="PANTHER" id="PTHR21403">
    <property type="entry name" value="ATP PHOSPHORIBOSYLTRANSFERASE ATP-PRTASE"/>
    <property type="match status" value="1"/>
</dbReference>
<dbReference type="SUPFAM" id="SSF54913">
    <property type="entry name" value="GlnB-like"/>
    <property type="match status" value="1"/>
</dbReference>
<dbReference type="EMBL" id="POUB01000062">
    <property type="protein sequence ID" value="PZF99226.1"/>
    <property type="molecule type" value="Genomic_DNA"/>
</dbReference>
<evidence type="ECO:0000256" key="14">
    <source>
        <dbReference type="ARBA" id="ARBA00024861"/>
    </source>
</evidence>
<dbReference type="NCBIfam" id="TIGR03455">
    <property type="entry name" value="HisG_C-term"/>
    <property type="match status" value="1"/>
</dbReference>
<comment type="function">
    <text evidence="14 15">Catalyzes the condensation of ATP and 5-phosphoribose 1-diphosphate to form N'-(5'-phosphoribosyl)-ATP (PR-ATP). Has a crucial role in the pathway because the rate of histidine biosynthesis seems to be controlled primarily by regulation of HisG enzymatic activity.</text>
</comment>
<keyword evidence="12 15" id="KW-0067">ATP-binding</keyword>
<evidence type="ECO:0000256" key="1">
    <source>
        <dbReference type="ARBA" id="ARBA00000915"/>
    </source>
</evidence>
<feature type="domain" description="Histidine biosynthesis HisG C-terminal" evidence="17">
    <location>
        <begin position="206"/>
        <end position="277"/>
    </location>
</feature>
<evidence type="ECO:0000313" key="18">
    <source>
        <dbReference type="EMBL" id="PZF99226.1"/>
    </source>
</evidence>
<dbReference type="Pfam" id="PF01634">
    <property type="entry name" value="HisG"/>
    <property type="match status" value="1"/>
</dbReference>
<dbReference type="GO" id="GO:0000105">
    <property type="term" value="P:L-histidine biosynthetic process"/>
    <property type="evidence" value="ECO:0007669"/>
    <property type="project" value="UniProtKB-UniRule"/>
</dbReference>
<evidence type="ECO:0000256" key="7">
    <source>
        <dbReference type="ARBA" id="ARBA00022490"/>
    </source>
</evidence>
<evidence type="ECO:0000256" key="3">
    <source>
        <dbReference type="ARBA" id="ARBA00004667"/>
    </source>
</evidence>
<organism evidence="18 19">
    <name type="scientific">Micromonospora deserti</name>
    <dbReference type="NCBI Taxonomy" id="2070366"/>
    <lineage>
        <taxon>Bacteria</taxon>
        <taxon>Bacillati</taxon>
        <taxon>Actinomycetota</taxon>
        <taxon>Actinomycetes</taxon>
        <taxon>Micromonosporales</taxon>
        <taxon>Micromonosporaceae</taxon>
        <taxon>Micromonospora</taxon>
    </lineage>
</organism>
<dbReference type="Proteomes" id="UP000248749">
    <property type="component" value="Unassembled WGS sequence"/>
</dbReference>
<evidence type="ECO:0000256" key="11">
    <source>
        <dbReference type="ARBA" id="ARBA00022741"/>
    </source>
</evidence>
<dbReference type="UniPathway" id="UPA00031">
    <property type="reaction ID" value="UER00006"/>
</dbReference>
<comment type="catalytic activity">
    <reaction evidence="1 15">
        <text>1-(5-phospho-beta-D-ribosyl)-ATP + diphosphate = 5-phospho-alpha-D-ribose 1-diphosphate + ATP</text>
        <dbReference type="Rhea" id="RHEA:18473"/>
        <dbReference type="ChEBI" id="CHEBI:30616"/>
        <dbReference type="ChEBI" id="CHEBI:33019"/>
        <dbReference type="ChEBI" id="CHEBI:58017"/>
        <dbReference type="ChEBI" id="CHEBI:73183"/>
        <dbReference type="EC" id="2.4.2.17"/>
    </reaction>
</comment>
<evidence type="ECO:0000256" key="10">
    <source>
        <dbReference type="ARBA" id="ARBA00022679"/>
    </source>
</evidence>
<evidence type="ECO:0000256" key="5">
    <source>
        <dbReference type="ARBA" id="ARBA00011946"/>
    </source>
</evidence>
<dbReference type="InterPro" id="IPR011322">
    <property type="entry name" value="N-reg_PII-like_a/b"/>
</dbReference>
<dbReference type="InterPro" id="IPR020621">
    <property type="entry name" value="ATP-PRT_HisG_long"/>
</dbReference>
<keyword evidence="7 15" id="KW-0963">Cytoplasm</keyword>
<gene>
    <name evidence="15" type="primary">hisG</name>
    <name evidence="18" type="ORF">C1I99_11780</name>
</gene>
<evidence type="ECO:0000259" key="17">
    <source>
        <dbReference type="Pfam" id="PF08029"/>
    </source>
</evidence>
<dbReference type="Gene3D" id="3.40.190.10">
    <property type="entry name" value="Periplasmic binding protein-like II"/>
    <property type="match status" value="2"/>
</dbReference>
<dbReference type="GO" id="GO:0000287">
    <property type="term" value="F:magnesium ion binding"/>
    <property type="evidence" value="ECO:0007669"/>
    <property type="project" value="UniProtKB-UniRule"/>
</dbReference>
<evidence type="ECO:0000256" key="8">
    <source>
        <dbReference type="ARBA" id="ARBA00022605"/>
    </source>
</evidence>
<protein>
    <recommendedName>
        <fullName evidence="6 15">ATP phosphoribosyltransferase</fullName>
        <shortName evidence="15">ATP-PRT</shortName>
        <shortName evidence="15">ATP-PRTase</shortName>
        <ecNumber evidence="5 15">2.4.2.17</ecNumber>
    </recommendedName>
</protein>
<dbReference type="NCBIfam" id="TIGR00070">
    <property type="entry name" value="hisG"/>
    <property type="match status" value="1"/>
</dbReference>
<dbReference type="FunFam" id="3.30.70.120:FF:000003">
    <property type="entry name" value="ATP phosphoribosyltransferase"/>
    <property type="match status" value="1"/>
</dbReference>
<evidence type="ECO:0000256" key="13">
    <source>
        <dbReference type="ARBA" id="ARBA00023102"/>
    </source>
</evidence>
<proteinExistence type="inferred from homology"/>
<keyword evidence="9 15" id="KW-0328">Glycosyltransferase</keyword>
<evidence type="ECO:0000256" key="12">
    <source>
        <dbReference type="ARBA" id="ARBA00022840"/>
    </source>
</evidence>
<dbReference type="Pfam" id="PF08029">
    <property type="entry name" value="HisG_C"/>
    <property type="match status" value="1"/>
</dbReference>
<dbReference type="InterPro" id="IPR013820">
    <property type="entry name" value="ATP_PRibTrfase_cat"/>
</dbReference>
<dbReference type="CDD" id="cd13591">
    <property type="entry name" value="PBP2_HisGL1"/>
    <property type="match status" value="1"/>
</dbReference>
<comment type="pathway">
    <text evidence="3 15">Amino-acid biosynthesis; L-histidine biosynthesis; L-histidine from 5-phospho-alpha-D-ribose 1-diphosphate: step 1/9.</text>
</comment>
<dbReference type="Gene3D" id="3.30.70.120">
    <property type="match status" value="1"/>
</dbReference>
<dbReference type="AlphaFoldDB" id="A0A2W2DPZ3"/>
<keyword evidence="15" id="KW-0479">Metal-binding</keyword>
<evidence type="ECO:0000256" key="4">
    <source>
        <dbReference type="ARBA" id="ARBA00007955"/>
    </source>
</evidence>